<proteinExistence type="predicted"/>
<name>A0ABR4CCF3_9HELO</name>
<evidence type="ECO:0000313" key="2">
    <source>
        <dbReference type="Proteomes" id="UP001595075"/>
    </source>
</evidence>
<sequence>MNGGGQVHDYNVSSQVRFDFRSRKSHLFLTLNKHGISQVIAGKNLGNTCPVIGPVHALLEWQSLTRANKDFLRKACSTTCSPCIAIEVPLGCWP</sequence>
<reference evidence="1 2" key="1">
    <citation type="journal article" date="2024" name="Commun. Biol.">
        <title>Comparative genomic analysis of thermophilic fungi reveals convergent evolutionary adaptations and gene losses.</title>
        <authorList>
            <person name="Steindorff A.S."/>
            <person name="Aguilar-Pontes M.V."/>
            <person name="Robinson A.J."/>
            <person name="Andreopoulos B."/>
            <person name="LaButti K."/>
            <person name="Kuo A."/>
            <person name="Mondo S."/>
            <person name="Riley R."/>
            <person name="Otillar R."/>
            <person name="Haridas S."/>
            <person name="Lipzen A."/>
            <person name="Grimwood J."/>
            <person name="Schmutz J."/>
            <person name="Clum A."/>
            <person name="Reid I.D."/>
            <person name="Moisan M.C."/>
            <person name="Butler G."/>
            <person name="Nguyen T.T.M."/>
            <person name="Dewar K."/>
            <person name="Conant G."/>
            <person name="Drula E."/>
            <person name="Henrissat B."/>
            <person name="Hansel C."/>
            <person name="Singer S."/>
            <person name="Hutchinson M.I."/>
            <person name="de Vries R.P."/>
            <person name="Natvig D.O."/>
            <person name="Powell A.J."/>
            <person name="Tsang A."/>
            <person name="Grigoriev I.V."/>
        </authorList>
    </citation>
    <scope>NUCLEOTIDE SEQUENCE [LARGE SCALE GENOMIC DNA]</scope>
    <source>
        <strain evidence="1 2">CBS 494.80</strain>
    </source>
</reference>
<evidence type="ECO:0000313" key="1">
    <source>
        <dbReference type="EMBL" id="KAL2067610.1"/>
    </source>
</evidence>
<gene>
    <name evidence="1" type="ORF">VTL71DRAFT_2035</name>
</gene>
<dbReference type="Proteomes" id="UP001595075">
    <property type="component" value="Unassembled WGS sequence"/>
</dbReference>
<organism evidence="1 2">
    <name type="scientific">Oculimacula yallundae</name>
    <dbReference type="NCBI Taxonomy" id="86028"/>
    <lineage>
        <taxon>Eukaryota</taxon>
        <taxon>Fungi</taxon>
        <taxon>Dikarya</taxon>
        <taxon>Ascomycota</taxon>
        <taxon>Pezizomycotina</taxon>
        <taxon>Leotiomycetes</taxon>
        <taxon>Helotiales</taxon>
        <taxon>Ploettnerulaceae</taxon>
        <taxon>Oculimacula</taxon>
    </lineage>
</organism>
<dbReference type="EMBL" id="JAZHXI010000010">
    <property type="protein sequence ID" value="KAL2067610.1"/>
    <property type="molecule type" value="Genomic_DNA"/>
</dbReference>
<protein>
    <submittedName>
        <fullName evidence="1">Uncharacterized protein</fullName>
    </submittedName>
</protein>
<comment type="caution">
    <text evidence="1">The sequence shown here is derived from an EMBL/GenBank/DDBJ whole genome shotgun (WGS) entry which is preliminary data.</text>
</comment>
<keyword evidence="2" id="KW-1185">Reference proteome</keyword>
<accession>A0ABR4CCF3</accession>